<reference evidence="6" key="1">
    <citation type="submission" date="2021-01" db="EMBL/GenBank/DDBJ databases">
        <title>Whole genome shotgun sequence of Virgisporangium aliadipatigenens NBRC 105644.</title>
        <authorList>
            <person name="Komaki H."/>
            <person name="Tamura T."/>
        </authorList>
    </citation>
    <scope>NUCLEOTIDE SEQUENCE</scope>
    <source>
        <strain evidence="6">NBRC 105644</strain>
    </source>
</reference>
<dbReference type="Proteomes" id="UP000619260">
    <property type="component" value="Unassembled WGS sequence"/>
</dbReference>
<evidence type="ECO:0000313" key="6">
    <source>
        <dbReference type="EMBL" id="GIJ50092.1"/>
    </source>
</evidence>
<evidence type="ECO:0000256" key="1">
    <source>
        <dbReference type="ARBA" id="ARBA00001554"/>
    </source>
</evidence>
<dbReference type="InterPro" id="IPR001533">
    <property type="entry name" value="Pterin_deHydtase"/>
</dbReference>
<dbReference type="RefSeq" id="WP_203903640.1">
    <property type="nucleotide sequence ID" value="NZ_BOPF01000033.1"/>
</dbReference>
<dbReference type="EC" id="4.2.1.96" evidence="3"/>
<comment type="catalytic activity">
    <reaction evidence="1">
        <text>(4aS,6R)-4a-hydroxy-L-erythro-5,6,7,8-tetrahydrobiopterin = (6R)-L-erythro-6,7-dihydrobiopterin + H2O</text>
        <dbReference type="Rhea" id="RHEA:11920"/>
        <dbReference type="ChEBI" id="CHEBI:15377"/>
        <dbReference type="ChEBI" id="CHEBI:15642"/>
        <dbReference type="ChEBI" id="CHEBI:43120"/>
        <dbReference type="EC" id="4.2.1.96"/>
    </reaction>
</comment>
<evidence type="ECO:0000256" key="5">
    <source>
        <dbReference type="ARBA" id="ARBA00023239"/>
    </source>
</evidence>
<dbReference type="Pfam" id="PF01329">
    <property type="entry name" value="Pterin_4a"/>
    <property type="match status" value="1"/>
</dbReference>
<dbReference type="GO" id="GO:0006729">
    <property type="term" value="P:tetrahydrobiopterin biosynthetic process"/>
    <property type="evidence" value="ECO:0007669"/>
    <property type="project" value="InterPro"/>
</dbReference>
<dbReference type="SUPFAM" id="SSF55248">
    <property type="entry name" value="PCD-like"/>
    <property type="match status" value="1"/>
</dbReference>
<evidence type="ECO:0000313" key="7">
    <source>
        <dbReference type="Proteomes" id="UP000619260"/>
    </source>
</evidence>
<evidence type="ECO:0000256" key="3">
    <source>
        <dbReference type="ARBA" id="ARBA00013252"/>
    </source>
</evidence>
<dbReference type="EMBL" id="BOPF01000033">
    <property type="protein sequence ID" value="GIJ50092.1"/>
    <property type="molecule type" value="Genomic_DNA"/>
</dbReference>
<evidence type="ECO:0000256" key="2">
    <source>
        <dbReference type="ARBA" id="ARBA00006472"/>
    </source>
</evidence>
<keyword evidence="7" id="KW-1185">Reference proteome</keyword>
<sequence length="103" mass="11871">MRARWGSREQRNYLTDAFALLQGWTREKQEIRRTLRLDDHQHAALTEQIKVAADAHQLRPHIRRLDGATQISLRSAHGEDLSEGEVALAARIEDMYRRITGVA</sequence>
<proteinExistence type="inferred from homology"/>
<comment type="similarity">
    <text evidence="2">Belongs to the pterin-4-alpha-carbinolamine dehydratase family.</text>
</comment>
<comment type="caution">
    <text evidence="6">The sequence shown here is derived from an EMBL/GenBank/DDBJ whole genome shotgun (WGS) entry which is preliminary data.</text>
</comment>
<name>A0A8J3YTC2_9ACTN</name>
<evidence type="ECO:0000256" key="4">
    <source>
        <dbReference type="ARBA" id="ARBA00021735"/>
    </source>
</evidence>
<accession>A0A8J3YTC2</accession>
<dbReference type="AlphaFoldDB" id="A0A8J3YTC2"/>
<protein>
    <recommendedName>
        <fullName evidence="4">Putative pterin-4-alpha-carbinolamine dehydratase</fullName>
        <ecNumber evidence="3">4.2.1.96</ecNumber>
    </recommendedName>
</protein>
<keyword evidence="5" id="KW-0456">Lyase</keyword>
<dbReference type="Gene3D" id="3.30.1360.20">
    <property type="entry name" value="Transcriptional coactivator/pterin dehydratase"/>
    <property type="match status" value="1"/>
</dbReference>
<gene>
    <name evidence="6" type="ORF">Val02_69780</name>
</gene>
<organism evidence="6 7">
    <name type="scientific">Virgisporangium aliadipatigenens</name>
    <dbReference type="NCBI Taxonomy" id="741659"/>
    <lineage>
        <taxon>Bacteria</taxon>
        <taxon>Bacillati</taxon>
        <taxon>Actinomycetota</taxon>
        <taxon>Actinomycetes</taxon>
        <taxon>Micromonosporales</taxon>
        <taxon>Micromonosporaceae</taxon>
        <taxon>Virgisporangium</taxon>
    </lineage>
</organism>
<dbReference type="InterPro" id="IPR036428">
    <property type="entry name" value="PCD_sf"/>
</dbReference>
<dbReference type="GO" id="GO:0008124">
    <property type="term" value="F:4-alpha-hydroxytetrahydrobiopterin dehydratase activity"/>
    <property type="evidence" value="ECO:0007669"/>
    <property type="project" value="UniProtKB-EC"/>
</dbReference>